<dbReference type="InterPro" id="IPR013097">
    <property type="entry name" value="Dabb"/>
</dbReference>
<comment type="subunit">
    <text evidence="1">Homodimer.</text>
</comment>
<dbReference type="InterPro" id="IPR044662">
    <property type="entry name" value="HS1/DABB1-like"/>
</dbReference>
<dbReference type="SUPFAM" id="SSF54909">
    <property type="entry name" value="Dimeric alpha+beta barrel"/>
    <property type="match status" value="1"/>
</dbReference>
<dbReference type="OrthoDB" id="1601230at2759"/>
<feature type="domain" description="Stress-response A/B barrel" evidence="2">
    <location>
        <begin position="4"/>
        <end position="100"/>
    </location>
</feature>
<evidence type="ECO:0000256" key="1">
    <source>
        <dbReference type="ARBA" id="ARBA00011738"/>
    </source>
</evidence>
<dbReference type="PANTHER" id="PTHR33178">
    <property type="match status" value="1"/>
</dbReference>
<name>F8NLF1_SERL9</name>
<protein>
    <recommendedName>
        <fullName evidence="2">Stress-response A/B barrel domain-containing protein</fullName>
    </recommendedName>
</protein>
<gene>
    <name evidence="3" type="ORF">SERLADRAFT_380430</name>
</gene>
<dbReference type="SMART" id="SM00886">
    <property type="entry name" value="Dabb"/>
    <property type="match status" value="1"/>
</dbReference>
<dbReference type="AlphaFoldDB" id="F8NLF1"/>
<dbReference type="Pfam" id="PF07876">
    <property type="entry name" value="Dabb"/>
    <property type="match status" value="1"/>
</dbReference>
<dbReference type="KEGG" id="sla:SERLADRAFT_380430"/>
<organism>
    <name type="scientific">Serpula lacrymans var. lacrymans (strain S7.9)</name>
    <name type="common">Dry rot fungus</name>
    <dbReference type="NCBI Taxonomy" id="578457"/>
    <lineage>
        <taxon>Eukaryota</taxon>
        <taxon>Fungi</taxon>
        <taxon>Dikarya</taxon>
        <taxon>Basidiomycota</taxon>
        <taxon>Agaricomycotina</taxon>
        <taxon>Agaricomycetes</taxon>
        <taxon>Agaricomycetidae</taxon>
        <taxon>Boletales</taxon>
        <taxon>Coniophorineae</taxon>
        <taxon>Serpulaceae</taxon>
        <taxon>Serpula</taxon>
    </lineage>
</organism>
<dbReference type="PROSITE" id="PS51502">
    <property type="entry name" value="S_R_A_B_BARREL"/>
    <property type="match status" value="1"/>
</dbReference>
<dbReference type="Proteomes" id="UP000008064">
    <property type="component" value="Unassembled WGS sequence"/>
</dbReference>
<dbReference type="Gene3D" id="3.30.70.100">
    <property type="match status" value="1"/>
</dbReference>
<dbReference type="EMBL" id="GL945430">
    <property type="protein sequence ID" value="EGO28568.1"/>
    <property type="molecule type" value="Genomic_DNA"/>
</dbReference>
<dbReference type="RefSeq" id="XP_007314767.1">
    <property type="nucleotide sequence ID" value="XM_007314705.1"/>
</dbReference>
<reference evidence="3" key="1">
    <citation type="submission" date="2011-04" db="EMBL/GenBank/DDBJ databases">
        <title>Evolution of plant cell wall degrading machinery underlies the functional diversity of forest fungi.</title>
        <authorList>
            <consortium name="US DOE Joint Genome Institute (JGI-PGF)"/>
            <person name="Eastwood D.C."/>
            <person name="Floudas D."/>
            <person name="Binder M."/>
            <person name="Majcherczyk A."/>
            <person name="Schneider P."/>
            <person name="Aerts A."/>
            <person name="Asiegbu F.O."/>
            <person name="Baker S.E."/>
            <person name="Barry K."/>
            <person name="Bendiksby M."/>
            <person name="Blumentritt M."/>
            <person name="Coutinho P.M."/>
            <person name="Cullen D."/>
            <person name="Cullen D."/>
            <person name="Gathman A."/>
            <person name="Goodell B."/>
            <person name="Henrissat B."/>
            <person name="Ihrmark K."/>
            <person name="Kauserud H."/>
            <person name="Kohler A."/>
            <person name="LaButti K."/>
            <person name="Lapidus A."/>
            <person name="Lavin J.L."/>
            <person name="Lee Y.-H."/>
            <person name="Lindquist E."/>
            <person name="Lilly W."/>
            <person name="Lucas S."/>
            <person name="Morin E."/>
            <person name="Murat C."/>
            <person name="Oguiza J.A."/>
            <person name="Park J."/>
            <person name="Pisabarro A.G."/>
            <person name="Riley R."/>
            <person name="Rosling A."/>
            <person name="Salamov A."/>
            <person name="Schmidt O."/>
            <person name="Schmutz J."/>
            <person name="Skrede I."/>
            <person name="Stenlid J."/>
            <person name="Wiebenga A."/>
            <person name="Xie X."/>
            <person name="Kues U."/>
            <person name="Hibbett D.S."/>
            <person name="Hoffmeister D."/>
            <person name="Hogberg N."/>
            <person name="Martin F."/>
            <person name="Grigoriev I.V."/>
            <person name="Watkinson S.C."/>
        </authorList>
    </citation>
    <scope>NUCLEOTIDE SEQUENCE</scope>
    <source>
        <strain evidence="3">S7.9</strain>
    </source>
</reference>
<dbReference type="InterPro" id="IPR011008">
    <property type="entry name" value="Dimeric_a/b-barrel"/>
</dbReference>
<evidence type="ECO:0000259" key="2">
    <source>
        <dbReference type="PROSITE" id="PS51502"/>
    </source>
</evidence>
<dbReference type="GeneID" id="18810885"/>
<evidence type="ECO:0000313" key="3">
    <source>
        <dbReference type="EMBL" id="EGO28568.1"/>
    </source>
</evidence>
<sequence>MAPVTRFAAFKYKPGTTNEQKRASLDGLIKLYEDNAHMVDVGPRGGANNSTEGFDKGFDVVFTVVFKSKAHRDEFVPDPAHLAYKESIMSIVEDVIVYDYEEGVFGY</sequence>
<dbReference type="PANTHER" id="PTHR33178:SF10">
    <property type="entry name" value="STRESS-RESPONSE A_B BARREL DOMAIN-CONTAINING PROTEIN"/>
    <property type="match status" value="1"/>
</dbReference>
<accession>F8NLF1</accession>
<proteinExistence type="predicted"/>
<dbReference type="HOGENOM" id="CLU_2210447_0_0_1"/>